<feature type="non-terminal residue" evidence="2">
    <location>
        <position position="1"/>
    </location>
</feature>
<sequence length="112" mass="12270">HRAHGATGGRRAPGPADGGAAHGGHRGAGPGGGARHARVPRPRGRRAGRVRLRVGCRRRHGRVPRDRRHRPGARPRPRRGRGAPPAGHRDVRRAAGRRRATRREPRSDRQRV</sequence>
<feature type="non-terminal residue" evidence="2">
    <location>
        <position position="112"/>
    </location>
</feature>
<reference evidence="2" key="1">
    <citation type="submission" date="2020-02" db="EMBL/GenBank/DDBJ databases">
        <authorList>
            <person name="Meier V. D."/>
        </authorList>
    </citation>
    <scope>NUCLEOTIDE SEQUENCE</scope>
    <source>
        <strain evidence="2">AVDCRST_MAG11</strain>
    </source>
</reference>
<evidence type="ECO:0000313" key="2">
    <source>
        <dbReference type="EMBL" id="CAA9329645.1"/>
    </source>
</evidence>
<evidence type="ECO:0000256" key="1">
    <source>
        <dbReference type="SAM" id="MobiDB-lite"/>
    </source>
</evidence>
<organism evidence="2">
    <name type="scientific">uncultured Gemmatimonadaceae bacterium</name>
    <dbReference type="NCBI Taxonomy" id="246130"/>
    <lineage>
        <taxon>Bacteria</taxon>
        <taxon>Pseudomonadati</taxon>
        <taxon>Gemmatimonadota</taxon>
        <taxon>Gemmatimonadia</taxon>
        <taxon>Gemmatimonadales</taxon>
        <taxon>Gemmatimonadaceae</taxon>
        <taxon>environmental samples</taxon>
    </lineage>
</organism>
<protein>
    <submittedName>
        <fullName evidence="2">Uncharacterized protein</fullName>
    </submittedName>
</protein>
<gene>
    <name evidence="2" type="ORF">AVDCRST_MAG11-2412</name>
</gene>
<feature type="compositionally biased region" description="Basic and acidic residues" evidence="1">
    <location>
        <begin position="102"/>
        <end position="112"/>
    </location>
</feature>
<feature type="region of interest" description="Disordered" evidence="1">
    <location>
        <begin position="1"/>
        <end position="112"/>
    </location>
</feature>
<proteinExistence type="predicted"/>
<dbReference type="EMBL" id="CADCTU010000547">
    <property type="protein sequence ID" value="CAA9329645.1"/>
    <property type="molecule type" value="Genomic_DNA"/>
</dbReference>
<accession>A0A6J4LDD8</accession>
<dbReference type="AlphaFoldDB" id="A0A6J4LDD8"/>
<feature type="compositionally biased region" description="Gly residues" evidence="1">
    <location>
        <begin position="16"/>
        <end position="34"/>
    </location>
</feature>
<feature type="compositionally biased region" description="Basic residues" evidence="1">
    <location>
        <begin position="35"/>
        <end position="81"/>
    </location>
</feature>
<name>A0A6J4LDD8_9BACT</name>